<feature type="compositionally biased region" description="Basic and acidic residues" evidence="18">
    <location>
        <begin position="127"/>
        <end position="136"/>
    </location>
</feature>
<evidence type="ECO:0000256" key="10">
    <source>
        <dbReference type="ARBA" id="ARBA00022776"/>
    </source>
</evidence>
<reference evidence="19" key="2">
    <citation type="submission" date="2014-06" db="EMBL/GenBank/DDBJ databases">
        <title>The complete genome of Blastobotrys (Arxula) adeninivorans LS3 - a yeast of biotechnological interest.</title>
        <authorList>
            <person name="Kunze G."/>
            <person name="Gaillardin C."/>
            <person name="Czernicka M."/>
            <person name="Durrens P."/>
            <person name="Martin T."/>
            <person name="Boer E."/>
            <person name="Gabaldon T."/>
            <person name="Cruz J."/>
            <person name="Talla E."/>
            <person name="Marck C."/>
            <person name="Goffeau A."/>
            <person name="Barbe V."/>
            <person name="Baret P."/>
            <person name="Baronian K."/>
            <person name="Beier S."/>
            <person name="Bleykasten C."/>
            <person name="Bode R."/>
            <person name="Casaregola S."/>
            <person name="Despons L."/>
            <person name="Fairhead C."/>
            <person name="Giersberg M."/>
            <person name="Gierski P."/>
            <person name="Hahnel U."/>
            <person name="Hartmann A."/>
            <person name="Jankowska D."/>
            <person name="Jubin C."/>
            <person name="Jung P."/>
            <person name="Lafontaine I."/>
            <person name="Leh-Louis V."/>
            <person name="Lemaire M."/>
            <person name="Marcet-Houben M."/>
            <person name="Mascher M."/>
            <person name="Morel G."/>
            <person name="Richard G.-F."/>
            <person name="Riechen J."/>
            <person name="Sacerdot C."/>
            <person name="Sarkar A."/>
            <person name="Savel G."/>
            <person name="Schacherer J."/>
            <person name="Sherman D."/>
            <person name="Straub M.-L."/>
            <person name="Stein N."/>
            <person name="Thierry A."/>
            <person name="Trautwein-Schult A."/>
            <person name="Westhof E."/>
            <person name="Worch S."/>
            <person name="Dujon B."/>
            <person name="Souciet J.-L."/>
            <person name="Wincker P."/>
            <person name="Scholz U."/>
            <person name="Neuveglise N."/>
        </authorList>
    </citation>
    <scope>NUCLEOTIDE SEQUENCE</scope>
    <source>
        <strain evidence="19">LS3</strain>
    </source>
</reference>
<dbReference type="GO" id="GO:0005874">
    <property type="term" value="C:microtubule"/>
    <property type="evidence" value="ECO:0007669"/>
    <property type="project" value="UniProtKB-KW"/>
</dbReference>
<evidence type="ECO:0000256" key="3">
    <source>
        <dbReference type="ARBA" id="ARBA00004629"/>
    </source>
</evidence>
<evidence type="ECO:0000256" key="2">
    <source>
        <dbReference type="ARBA" id="ARBA00004186"/>
    </source>
</evidence>
<feature type="compositionally biased region" description="Polar residues" evidence="18">
    <location>
        <begin position="137"/>
        <end position="155"/>
    </location>
</feature>
<feature type="compositionally biased region" description="Polar residues" evidence="18">
    <location>
        <begin position="268"/>
        <end position="287"/>
    </location>
</feature>
<dbReference type="Pfam" id="PF08655">
    <property type="entry name" value="DASH_Ask1"/>
    <property type="match status" value="1"/>
</dbReference>
<keyword evidence="16" id="KW-0137">Centromere</keyword>
<feature type="region of interest" description="Disordered" evidence="18">
    <location>
        <begin position="264"/>
        <end position="355"/>
    </location>
</feature>
<evidence type="ECO:0000256" key="15">
    <source>
        <dbReference type="ARBA" id="ARBA00023306"/>
    </source>
</evidence>
<evidence type="ECO:0000256" key="17">
    <source>
        <dbReference type="ARBA" id="ARBA00029735"/>
    </source>
</evidence>
<feature type="region of interest" description="Disordered" evidence="18">
    <location>
        <begin position="215"/>
        <end position="249"/>
    </location>
</feature>
<keyword evidence="7" id="KW-0963">Cytoplasm</keyword>
<name>A0A060T1D8_BLAAD</name>
<feature type="region of interest" description="Disordered" evidence="18">
    <location>
        <begin position="127"/>
        <end position="186"/>
    </location>
</feature>
<keyword evidence="12" id="KW-0995">Kinetochore</keyword>
<evidence type="ECO:0000256" key="1">
    <source>
        <dbReference type="ARBA" id="ARBA00004123"/>
    </source>
</evidence>
<dbReference type="GO" id="GO:0072686">
    <property type="term" value="C:mitotic spindle"/>
    <property type="evidence" value="ECO:0007669"/>
    <property type="project" value="InterPro"/>
</dbReference>
<dbReference type="GO" id="GO:0051301">
    <property type="term" value="P:cell division"/>
    <property type="evidence" value="ECO:0007669"/>
    <property type="project" value="UniProtKB-KW"/>
</dbReference>
<dbReference type="PANTHER" id="PTHR28200:SF1">
    <property type="entry name" value="DASH COMPLEX SUBUNIT ASK1"/>
    <property type="match status" value="1"/>
</dbReference>
<keyword evidence="13" id="KW-0206">Cytoskeleton</keyword>
<feature type="compositionally biased region" description="Polar residues" evidence="18">
    <location>
        <begin position="318"/>
        <end position="331"/>
    </location>
</feature>
<evidence type="ECO:0000256" key="7">
    <source>
        <dbReference type="ARBA" id="ARBA00022490"/>
    </source>
</evidence>
<keyword evidence="11" id="KW-0159">Chromosome partition</keyword>
<sequence>MSQRLSIRPPTASSRQSMAPTAPRTDQKTAIISELAETEQSITLTLQKIDQNFARANKLVGEHVLPAIEKYAAQSREVWGGAKFWKQFLEASANVEVAGIEEDIYPGEQADANNADEQETSVHEPEYDAYDYHDTPSKIQPTMESTPNRSINKSPTKIPRPVRTPSRTTPRRESPSGTPGDVSVKSEDMDISMDMGNLDLTNRHVFQPKQASNAHFGSELDDDSDLSRDIPPPRLSIAFNDSPAKPIKSPVRHQTMNKVWRVQATPLRAQQRQTSSRPGNQSATKPMSGSLAGMLDDLDSPDIKPPKLKSRLFDEPESPTTDNDVSMTNATPARPAPTNRFKTPQRKYYDDSDSDVDMLPQGMSPPVTMHFKTPAKESARILVDDILRKVGGDDSGSVSVPTFKAEDETTGKNMFKDFLNSDHFTSNSNI</sequence>
<reference evidence="19" key="1">
    <citation type="submission" date="2014-02" db="EMBL/GenBank/DDBJ databases">
        <authorList>
            <person name="Genoscope - CEA"/>
        </authorList>
    </citation>
    <scope>NUCLEOTIDE SEQUENCE</scope>
    <source>
        <strain evidence="19">LS3</strain>
    </source>
</reference>
<feature type="region of interest" description="Disordered" evidence="18">
    <location>
        <begin position="1"/>
        <end position="27"/>
    </location>
</feature>
<organism evidence="19">
    <name type="scientific">Blastobotrys adeninivorans</name>
    <name type="common">Yeast</name>
    <name type="synonym">Arxula adeninivorans</name>
    <dbReference type="NCBI Taxonomy" id="409370"/>
    <lineage>
        <taxon>Eukaryota</taxon>
        <taxon>Fungi</taxon>
        <taxon>Dikarya</taxon>
        <taxon>Ascomycota</taxon>
        <taxon>Saccharomycotina</taxon>
        <taxon>Dipodascomycetes</taxon>
        <taxon>Dipodascales</taxon>
        <taxon>Trichomonascaceae</taxon>
        <taxon>Blastobotrys</taxon>
    </lineage>
</organism>
<dbReference type="PhylomeDB" id="A0A060T1D8"/>
<feature type="compositionally biased region" description="Polar residues" evidence="18">
    <location>
        <begin position="1"/>
        <end position="19"/>
    </location>
</feature>
<keyword evidence="9" id="KW-0493">Microtubule</keyword>
<accession>A0A060T1D8</accession>
<evidence type="ECO:0000256" key="11">
    <source>
        <dbReference type="ARBA" id="ARBA00022829"/>
    </source>
</evidence>
<keyword evidence="6" id="KW-0158">Chromosome</keyword>
<comment type="similarity">
    <text evidence="4">Belongs to the DASH complex ASK1 family.</text>
</comment>
<dbReference type="GO" id="GO:0008608">
    <property type="term" value="P:attachment of spindle microtubules to kinetochore"/>
    <property type="evidence" value="ECO:0007669"/>
    <property type="project" value="InterPro"/>
</dbReference>
<evidence type="ECO:0000256" key="5">
    <source>
        <dbReference type="ARBA" id="ARBA00014520"/>
    </source>
</evidence>
<evidence type="ECO:0000256" key="8">
    <source>
        <dbReference type="ARBA" id="ARBA00022618"/>
    </source>
</evidence>
<evidence type="ECO:0000256" key="4">
    <source>
        <dbReference type="ARBA" id="ARBA00010731"/>
    </source>
</evidence>
<evidence type="ECO:0000313" key="19">
    <source>
        <dbReference type="EMBL" id="CDP34584.1"/>
    </source>
</evidence>
<evidence type="ECO:0000256" key="16">
    <source>
        <dbReference type="ARBA" id="ARBA00023328"/>
    </source>
</evidence>
<feature type="compositionally biased region" description="Low complexity" evidence="18">
    <location>
        <begin position="159"/>
        <end position="168"/>
    </location>
</feature>
<evidence type="ECO:0000256" key="9">
    <source>
        <dbReference type="ARBA" id="ARBA00022701"/>
    </source>
</evidence>
<gene>
    <name evidence="19" type="ORF">GNLVRS02_ARAD1C15818g</name>
</gene>
<dbReference type="GO" id="GO:0042729">
    <property type="term" value="C:DASH complex"/>
    <property type="evidence" value="ECO:0007669"/>
    <property type="project" value="InterPro"/>
</dbReference>
<comment type="subcellular location">
    <subcellularLocation>
        <location evidence="3">Chromosome</location>
        <location evidence="3">Centromere</location>
        <location evidence="3">Kinetochore</location>
    </subcellularLocation>
    <subcellularLocation>
        <location evidence="2">Cytoplasm</location>
        <location evidence="2">Cytoskeleton</location>
        <location evidence="2">Spindle</location>
    </subcellularLocation>
    <subcellularLocation>
        <location evidence="1">Nucleus</location>
    </subcellularLocation>
</comment>
<protein>
    <recommendedName>
        <fullName evidence="5">DASH complex subunit ASK1</fullName>
    </recommendedName>
    <alternativeName>
        <fullName evidence="17">Outer kinetochore protein ASK1</fullName>
    </alternativeName>
</protein>
<evidence type="ECO:0000256" key="14">
    <source>
        <dbReference type="ARBA" id="ARBA00023242"/>
    </source>
</evidence>
<keyword evidence="14" id="KW-0539">Nucleus</keyword>
<proteinExistence type="inferred from homology"/>
<evidence type="ECO:0000256" key="13">
    <source>
        <dbReference type="ARBA" id="ARBA00023212"/>
    </source>
</evidence>
<keyword evidence="8" id="KW-0132">Cell division</keyword>
<dbReference type="EMBL" id="HG937693">
    <property type="protein sequence ID" value="CDP34584.1"/>
    <property type="molecule type" value="Genomic_DNA"/>
</dbReference>
<evidence type="ECO:0000256" key="12">
    <source>
        <dbReference type="ARBA" id="ARBA00022838"/>
    </source>
</evidence>
<evidence type="ECO:0000256" key="6">
    <source>
        <dbReference type="ARBA" id="ARBA00022454"/>
    </source>
</evidence>
<evidence type="ECO:0000256" key="18">
    <source>
        <dbReference type="SAM" id="MobiDB-lite"/>
    </source>
</evidence>
<dbReference type="InterPro" id="IPR013964">
    <property type="entry name" value="DASH_Ask1"/>
</dbReference>
<keyword evidence="10" id="KW-0498">Mitosis</keyword>
<dbReference type="AlphaFoldDB" id="A0A060T1D8"/>
<keyword evidence="15" id="KW-0131">Cell cycle</keyword>
<dbReference type="GO" id="GO:0044732">
    <property type="term" value="C:mitotic spindle pole body"/>
    <property type="evidence" value="ECO:0007669"/>
    <property type="project" value="TreeGrafter"/>
</dbReference>
<dbReference type="PANTHER" id="PTHR28200">
    <property type="entry name" value="DASH COMPLEX SUBUNIT ASK1"/>
    <property type="match status" value="1"/>
</dbReference>